<dbReference type="eggNOG" id="COG0834">
    <property type="taxonomic scope" value="Bacteria"/>
</dbReference>
<dbReference type="AlphaFoldDB" id="A0A2D0ADZ6"/>
<sequence>MLRIASPLLLLCSALTSAEPLRLAGDDWCPYLCPDNPDKPGYLLEALGQVLPQPPLFEPLPWPRALQMAREGLVDGVVGAYSEESEELLIGEEPIGWVTMRFYVRNDNPWTWKGPTSLSSQSIGLAQGYSYGKELDDWRDEHLANHEQVQVLSGEKVLERNIQKLLLGRITVLLEDSQIVEHYLHRHGLTERIQAAGELADKRPMYVALNPRLEGVQERLADLDEGLRELRRNDQWKPLMQGYGVVVD</sequence>
<dbReference type="PANTHER" id="PTHR35936">
    <property type="entry name" value="MEMBRANE-BOUND LYTIC MUREIN TRANSGLYCOSYLASE F"/>
    <property type="match status" value="1"/>
</dbReference>
<dbReference type="Proteomes" id="UP000198145">
    <property type="component" value="Unassembled WGS sequence"/>
</dbReference>
<dbReference type="SUPFAM" id="SSF53850">
    <property type="entry name" value="Periplasmic binding protein-like II"/>
    <property type="match status" value="1"/>
</dbReference>
<feature type="signal peptide" evidence="2">
    <location>
        <begin position="1"/>
        <end position="18"/>
    </location>
</feature>
<protein>
    <submittedName>
        <fullName evidence="3">ABC transporter substrate-binding protein</fullName>
    </submittedName>
</protein>
<dbReference type="PANTHER" id="PTHR35936:SF25">
    <property type="entry name" value="ABC TRANSPORTER SUBSTRATE-BINDING PROTEIN"/>
    <property type="match status" value="1"/>
</dbReference>
<evidence type="ECO:0000256" key="2">
    <source>
        <dbReference type="SAM" id="SignalP"/>
    </source>
</evidence>
<evidence type="ECO:0000256" key="1">
    <source>
        <dbReference type="ARBA" id="ARBA00010333"/>
    </source>
</evidence>
<organism evidence="3 4">
    <name type="scientific">Pseudomonas nitroreducens</name>
    <dbReference type="NCBI Taxonomy" id="46680"/>
    <lineage>
        <taxon>Bacteria</taxon>
        <taxon>Pseudomonadati</taxon>
        <taxon>Pseudomonadota</taxon>
        <taxon>Gammaproteobacteria</taxon>
        <taxon>Pseudomonadales</taxon>
        <taxon>Pseudomonadaceae</taxon>
        <taxon>Pseudomonas</taxon>
    </lineage>
</organism>
<gene>
    <name evidence="3" type="ORF">CEG18_12415</name>
</gene>
<dbReference type="RefSeq" id="WP_088417758.1">
    <property type="nucleotide sequence ID" value="NZ_NJBA01000004.1"/>
</dbReference>
<comment type="caution">
    <text evidence="3">The sequence shown here is derived from an EMBL/GenBank/DDBJ whole genome shotgun (WGS) entry which is preliminary data.</text>
</comment>
<evidence type="ECO:0000313" key="4">
    <source>
        <dbReference type="Proteomes" id="UP000198145"/>
    </source>
</evidence>
<name>A0A2D0ADZ6_PSENT</name>
<dbReference type="STRING" id="46680.GCA_000807755_03792"/>
<evidence type="ECO:0000313" key="3">
    <source>
        <dbReference type="EMBL" id="OWP50346.1"/>
    </source>
</evidence>
<dbReference type="EMBL" id="NJBA01000004">
    <property type="protein sequence ID" value="OWP50346.1"/>
    <property type="molecule type" value="Genomic_DNA"/>
</dbReference>
<comment type="similarity">
    <text evidence="1">Belongs to the bacterial solute-binding protein 3 family.</text>
</comment>
<reference evidence="3 4" key="1">
    <citation type="submission" date="2017-06" db="EMBL/GenBank/DDBJ databases">
        <title>Draft genome of Pseudomonas nitroreducens DF05.</title>
        <authorList>
            <person name="Iyer R."/>
        </authorList>
    </citation>
    <scope>NUCLEOTIDE SEQUENCE [LARGE SCALE GENOMIC DNA]</scope>
    <source>
        <strain evidence="3 4">DF05</strain>
    </source>
</reference>
<accession>A0A2D0ADZ6</accession>
<dbReference type="Gene3D" id="3.40.190.10">
    <property type="entry name" value="Periplasmic binding protein-like II"/>
    <property type="match status" value="2"/>
</dbReference>
<proteinExistence type="inferred from homology"/>
<feature type="chain" id="PRO_5012654982" evidence="2">
    <location>
        <begin position="19"/>
        <end position="248"/>
    </location>
</feature>
<keyword evidence="2" id="KW-0732">Signal</keyword>